<protein>
    <submittedName>
        <fullName evidence="1">Glycosyltransferase</fullName>
    </submittedName>
</protein>
<accession>A0A0A0K0V1</accession>
<evidence type="ECO:0000313" key="1">
    <source>
        <dbReference type="EMBL" id="KGN42624.1"/>
    </source>
</evidence>
<dbReference type="EMBL" id="AVPL01000003">
    <property type="protein sequence ID" value="KGN42624.1"/>
    <property type="molecule type" value="Genomic_DNA"/>
</dbReference>
<keyword evidence="1" id="KW-0808">Transferase</keyword>
<name>A0A0A0K0V1_9MICO</name>
<dbReference type="InterPro" id="IPR002213">
    <property type="entry name" value="UDP_glucos_trans"/>
</dbReference>
<gene>
    <name evidence="1" type="ORF">N801_13825</name>
</gene>
<dbReference type="CDD" id="cd03784">
    <property type="entry name" value="GT1_Gtf-like"/>
    <property type="match status" value="1"/>
</dbReference>
<comment type="caution">
    <text evidence="1">The sequence shown here is derived from an EMBL/GenBank/DDBJ whole genome shotgun (WGS) entry which is preliminary data.</text>
</comment>
<dbReference type="Gene3D" id="3.40.50.2000">
    <property type="entry name" value="Glycogen Phosphorylase B"/>
    <property type="match status" value="2"/>
</dbReference>
<dbReference type="RefSeq" id="WP_052112524.1">
    <property type="nucleotide sequence ID" value="NZ_AVPL01000003.1"/>
</dbReference>
<reference evidence="1 2" key="1">
    <citation type="submission" date="2013-08" db="EMBL/GenBank/DDBJ databases">
        <title>The genome sequence of Knoellia aerolata.</title>
        <authorList>
            <person name="Zhu W."/>
            <person name="Wang G."/>
        </authorList>
    </citation>
    <scope>NUCLEOTIDE SEQUENCE [LARGE SCALE GENOMIC DNA]</scope>
    <source>
        <strain evidence="1 2">DSM 18566</strain>
    </source>
</reference>
<dbReference type="AlphaFoldDB" id="A0A0A0K0V1"/>
<dbReference type="InterPro" id="IPR050426">
    <property type="entry name" value="Glycosyltransferase_28"/>
</dbReference>
<dbReference type="STRING" id="1385519.N801_13825"/>
<organism evidence="1 2">
    <name type="scientific">Knoellia aerolata DSM 18566</name>
    <dbReference type="NCBI Taxonomy" id="1385519"/>
    <lineage>
        <taxon>Bacteria</taxon>
        <taxon>Bacillati</taxon>
        <taxon>Actinomycetota</taxon>
        <taxon>Actinomycetes</taxon>
        <taxon>Micrococcales</taxon>
        <taxon>Intrasporangiaceae</taxon>
        <taxon>Knoellia</taxon>
    </lineage>
</organism>
<keyword evidence="2" id="KW-1185">Reference proteome</keyword>
<evidence type="ECO:0000313" key="2">
    <source>
        <dbReference type="Proteomes" id="UP000030013"/>
    </source>
</evidence>
<dbReference type="Proteomes" id="UP000030013">
    <property type="component" value="Unassembled WGS sequence"/>
</dbReference>
<dbReference type="PANTHER" id="PTHR48050">
    <property type="entry name" value="STEROL 3-BETA-GLUCOSYLTRANSFERASE"/>
    <property type="match status" value="1"/>
</dbReference>
<dbReference type="GO" id="GO:0008194">
    <property type="term" value="F:UDP-glycosyltransferase activity"/>
    <property type="evidence" value="ECO:0007669"/>
    <property type="project" value="InterPro"/>
</dbReference>
<proteinExistence type="predicted"/>
<dbReference type="SUPFAM" id="SSF53756">
    <property type="entry name" value="UDP-Glycosyltransferase/glycogen phosphorylase"/>
    <property type="match status" value="1"/>
</dbReference>
<dbReference type="GO" id="GO:0017000">
    <property type="term" value="P:antibiotic biosynthetic process"/>
    <property type="evidence" value="ECO:0007669"/>
    <property type="project" value="UniProtKB-ARBA"/>
</dbReference>
<dbReference type="eggNOG" id="COG1819">
    <property type="taxonomic scope" value="Bacteria"/>
</dbReference>
<dbReference type="OrthoDB" id="764352at2"/>
<sequence>MTLLVISPDYASHLLPLATLGTAWSAAGERVVVATGPATDGIVRRFGFEREDLQLGRGSNPGVIRAEDQPRGEDEALRGFFAATRLGAVPTLAFQADARGDDLLWEPLRVAREVHRVVERVRPDHVIVDHLAFSARLGLTGTGVRHADVVLGHPSALTVGDEVYGHPPAWPRRLQPDPDALADLRRRCERVRDAFTEQWNDVMALLDPAAPASEDAFAETGDVLMLNYPGELHPPERTALLGRHAFLGSAVRAEQPDPEVDAWLARGGGPVVYVSLGSFLSVRSDVLARVAEALRGMDVRVALAAGSTSPDALGPVPRSWLVRAELPQVTLLGHAVLAVSHGGNNTVTEALTAGVPLLLLPLSTDQFAGAAALETAGLGEALDPNAATAEELRAAAVRLLALAPEASHRLARLSEDLTCTPGAHRARAALVTEDDASTEHAQQGTGGAP</sequence>
<dbReference type="Pfam" id="PF00201">
    <property type="entry name" value="UDPGT"/>
    <property type="match status" value="1"/>
</dbReference>
<dbReference type="PANTHER" id="PTHR48050:SF13">
    <property type="entry name" value="STEROL 3-BETA-GLUCOSYLTRANSFERASE UGT80A2"/>
    <property type="match status" value="1"/>
</dbReference>